<keyword evidence="6 9" id="KW-1133">Transmembrane helix</keyword>
<accession>E6SI12</accession>
<comment type="subcellular location">
    <subcellularLocation>
        <location evidence="1">Cell membrane</location>
        <topology evidence="1">Multi-pass membrane protein</topology>
    </subcellularLocation>
</comment>
<dbReference type="GO" id="GO:0006865">
    <property type="term" value="P:amino acid transport"/>
    <property type="evidence" value="ECO:0007669"/>
    <property type="project" value="UniProtKB-KW"/>
</dbReference>
<dbReference type="Proteomes" id="UP000008915">
    <property type="component" value="Chromosome"/>
</dbReference>
<dbReference type="KEGG" id="tmr:Tmar_1790"/>
<feature type="transmembrane region" description="Helical" evidence="9">
    <location>
        <begin position="140"/>
        <end position="160"/>
    </location>
</feature>
<feature type="transmembrane region" description="Helical" evidence="9">
    <location>
        <begin position="223"/>
        <end position="251"/>
    </location>
</feature>
<reference evidence="10 11" key="1">
    <citation type="journal article" date="2010" name="Stand. Genomic Sci.">
        <title>Complete genome sequence of Thermaerobacter marianensis type strain (7p75a).</title>
        <authorList>
            <person name="Han C."/>
            <person name="Gu W."/>
            <person name="Zhang X."/>
            <person name="Lapidus A."/>
            <person name="Nolan M."/>
            <person name="Copeland A."/>
            <person name="Lucas S."/>
            <person name="Del Rio T.G."/>
            <person name="Tice H."/>
            <person name="Cheng J.F."/>
            <person name="Tapia R."/>
            <person name="Goodwin L."/>
            <person name="Pitluck S."/>
            <person name="Pagani I."/>
            <person name="Ivanova N."/>
            <person name="Mavromatis K."/>
            <person name="Mikhailova N."/>
            <person name="Pati A."/>
            <person name="Chen A."/>
            <person name="Palaniappan K."/>
            <person name="Land M."/>
            <person name="Hauser L."/>
            <person name="Chang Y.J."/>
            <person name="Jeffries C.D."/>
            <person name="Schneider S."/>
            <person name="Rohde M."/>
            <person name="Goker M."/>
            <person name="Pukall R."/>
            <person name="Woyke T."/>
            <person name="Bristow J."/>
            <person name="Eisen J.A."/>
            <person name="Markowitz V."/>
            <person name="Hugenholtz P."/>
            <person name="Kyrpides N.C."/>
            <person name="Klenk H.P."/>
            <person name="Detter J.C."/>
        </authorList>
    </citation>
    <scope>NUCLEOTIDE SEQUENCE [LARGE SCALE GENOMIC DNA]</scope>
    <source>
        <strain evidence="11">ATCC 700841 / DSM 12885 / JCM 10246 / 7p75a</strain>
    </source>
</reference>
<feature type="transmembrane region" description="Helical" evidence="9">
    <location>
        <begin position="258"/>
        <end position="277"/>
    </location>
</feature>
<feature type="transmembrane region" description="Helical" evidence="9">
    <location>
        <begin position="62"/>
        <end position="80"/>
    </location>
</feature>
<keyword evidence="11" id="KW-1185">Reference proteome</keyword>
<evidence type="ECO:0000256" key="3">
    <source>
        <dbReference type="ARBA" id="ARBA00022475"/>
    </source>
</evidence>
<evidence type="ECO:0000256" key="8">
    <source>
        <dbReference type="ARBA" id="ARBA00037998"/>
    </source>
</evidence>
<feature type="transmembrane region" description="Helical" evidence="9">
    <location>
        <begin position="36"/>
        <end position="56"/>
    </location>
</feature>
<feature type="transmembrane region" description="Helical" evidence="9">
    <location>
        <begin position="189"/>
        <end position="211"/>
    </location>
</feature>
<dbReference type="HOGENOM" id="CLU_039929_2_1_9"/>
<dbReference type="EMBL" id="CP002344">
    <property type="protein sequence ID" value="ADU51892.1"/>
    <property type="molecule type" value="Genomic_DNA"/>
</dbReference>
<evidence type="ECO:0000313" key="10">
    <source>
        <dbReference type="EMBL" id="ADU51892.1"/>
    </source>
</evidence>
<evidence type="ECO:0000256" key="7">
    <source>
        <dbReference type="ARBA" id="ARBA00023136"/>
    </source>
</evidence>
<dbReference type="OrthoDB" id="9807115at2"/>
<keyword evidence="4 9" id="KW-0812">Transmembrane</keyword>
<feature type="transmembrane region" description="Helical" evidence="9">
    <location>
        <begin position="6"/>
        <end position="29"/>
    </location>
</feature>
<evidence type="ECO:0000256" key="2">
    <source>
        <dbReference type="ARBA" id="ARBA00022448"/>
    </source>
</evidence>
<dbReference type="GO" id="GO:0022857">
    <property type="term" value="F:transmembrane transporter activity"/>
    <property type="evidence" value="ECO:0007669"/>
    <property type="project" value="InterPro"/>
</dbReference>
<evidence type="ECO:0000313" key="11">
    <source>
        <dbReference type="Proteomes" id="UP000008915"/>
    </source>
</evidence>
<keyword evidence="2" id="KW-0813">Transport</keyword>
<dbReference type="CDD" id="cd06582">
    <property type="entry name" value="TM_PBP1_LivH_like"/>
    <property type="match status" value="1"/>
</dbReference>
<evidence type="ECO:0000256" key="6">
    <source>
        <dbReference type="ARBA" id="ARBA00022989"/>
    </source>
</evidence>
<dbReference type="RefSeq" id="WP_013496193.1">
    <property type="nucleotide sequence ID" value="NC_014831.1"/>
</dbReference>
<evidence type="ECO:0000256" key="1">
    <source>
        <dbReference type="ARBA" id="ARBA00004651"/>
    </source>
</evidence>
<evidence type="ECO:0000256" key="9">
    <source>
        <dbReference type="SAM" id="Phobius"/>
    </source>
</evidence>
<dbReference type="InterPro" id="IPR001851">
    <property type="entry name" value="ABC_transp_permease"/>
</dbReference>
<dbReference type="eggNOG" id="COG0559">
    <property type="taxonomic scope" value="Bacteria"/>
</dbReference>
<proteinExistence type="inferred from homology"/>
<keyword evidence="5" id="KW-0029">Amino-acid transport</keyword>
<dbReference type="PANTHER" id="PTHR11795:SF442">
    <property type="entry name" value="ABC TRANSPORTER ATP-BINDING PROTEIN"/>
    <property type="match status" value="1"/>
</dbReference>
<evidence type="ECO:0000256" key="4">
    <source>
        <dbReference type="ARBA" id="ARBA00022692"/>
    </source>
</evidence>
<dbReference type="AlphaFoldDB" id="E6SI12"/>
<organism evidence="10 11">
    <name type="scientific">Thermaerobacter marianensis (strain ATCC 700841 / DSM 12885 / JCM 10246 / 7p75a)</name>
    <dbReference type="NCBI Taxonomy" id="644966"/>
    <lineage>
        <taxon>Bacteria</taxon>
        <taxon>Bacillati</taxon>
        <taxon>Bacillota</taxon>
        <taxon>Clostridia</taxon>
        <taxon>Eubacteriales</taxon>
        <taxon>Clostridiales Family XVII. Incertae Sedis</taxon>
        <taxon>Thermaerobacter</taxon>
    </lineage>
</organism>
<protein>
    <submittedName>
        <fullName evidence="10">Amino acid/amide ABC transporter membrane protein 1, HAAT family</fullName>
    </submittedName>
</protein>
<sequence>MGLSELVPSLVIGISYGCLLFLVAVGLSVIFGMMRLVNLATGSFYMLGAYVGISISRATGNFWLALLGGGLVVAVLGTVMERGLLRHLHGRLLEQVLLTLGLAYLFQDVARWIWGAEPQALPPPPMLAGSVTVAGATIPAYRLGLLAAGAVLAAIVWVLLERTRVGAYVRAGVDDLETLASLGINTSRVFAVVFALGAFLSGLGGVLGAPVTGVAPGTDFEMLILALVVVVLGGLGSVSGAILGSLVLGVLDSLVRQLWPEASLIVLYAIMAGILIVRPEGLLGRAAR</sequence>
<dbReference type="InterPro" id="IPR052157">
    <property type="entry name" value="BCAA_transport_permease"/>
</dbReference>
<name>E6SI12_THEM7</name>
<comment type="similarity">
    <text evidence="8">Belongs to the binding-protein-dependent transport system permease family. LivHM subfamily.</text>
</comment>
<dbReference type="Pfam" id="PF02653">
    <property type="entry name" value="BPD_transp_2"/>
    <property type="match status" value="1"/>
</dbReference>
<gene>
    <name evidence="10" type="ordered locus">Tmar_1790</name>
</gene>
<dbReference type="GO" id="GO:0005886">
    <property type="term" value="C:plasma membrane"/>
    <property type="evidence" value="ECO:0007669"/>
    <property type="project" value="UniProtKB-SubCell"/>
</dbReference>
<keyword evidence="7 9" id="KW-0472">Membrane</keyword>
<feature type="transmembrane region" description="Helical" evidence="9">
    <location>
        <begin position="92"/>
        <end position="114"/>
    </location>
</feature>
<keyword evidence="3" id="KW-1003">Cell membrane</keyword>
<reference evidence="11" key="2">
    <citation type="journal article" date="2010" name="Stand. Genomic Sci.">
        <title>Complete genome sequence of Thermaerobacter marianensis type strain (7p75aT).</title>
        <authorList>
            <person name="Han C."/>
            <person name="Gu W."/>
            <person name="Zhang X."/>
            <person name="Lapidus A."/>
            <person name="Nolan M."/>
            <person name="Copeland A."/>
            <person name="Lucas S."/>
            <person name="Glavina Del Rio T."/>
            <person name="Tice H."/>
            <person name="Cheng J."/>
            <person name="Tapia R."/>
            <person name="Goodwin L."/>
            <person name="Pitluck S."/>
            <person name="Pagani I."/>
            <person name="Ivanova N."/>
            <person name="Mavromatis K."/>
            <person name="Mikhailova N."/>
            <person name="Pati A."/>
            <person name="Chen A."/>
            <person name="Palaniappan K."/>
            <person name="Land M."/>
            <person name="Hauser L."/>
            <person name="Chang Y."/>
            <person name="Jeffries C."/>
            <person name="Schneider S."/>
            <person name="Rohde M."/>
            <person name="Goker M."/>
            <person name="Pukall R."/>
            <person name="Woyke T."/>
            <person name="Bristow J."/>
            <person name="Eisen J."/>
            <person name="Markowitz V."/>
            <person name="Hugenholtz P."/>
            <person name="Kyrpides N."/>
            <person name="Klenk H."/>
            <person name="Detter J."/>
        </authorList>
    </citation>
    <scope>NUCLEOTIDE SEQUENCE [LARGE SCALE GENOMIC DNA]</scope>
    <source>
        <strain evidence="11">ATCC 700841 / DSM 12885 / JCM 10246 / 7p75a</strain>
    </source>
</reference>
<dbReference type="PANTHER" id="PTHR11795">
    <property type="entry name" value="BRANCHED-CHAIN AMINO ACID TRANSPORT SYSTEM PERMEASE PROTEIN LIVH"/>
    <property type="match status" value="1"/>
</dbReference>
<evidence type="ECO:0000256" key="5">
    <source>
        <dbReference type="ARBA" id="ARBA00022970"/>
    </source>
</evidence>
<dbReference type="STRING" id="644966.Tmar_1790"/>